<dbReference type="Pfam" id="PF21857">
    <property type="entry name" value="DUF6913"/>
    <property type="match status" value="1"/>
</dbReference>
<protein>
    <submittedName>
        <fullName evidence="1">Uncharacterized protein</fullName>
    </submittedName>
</protein>
<gene>
    <name evidence="1" type="ORF">LDX50_07860</name>
    <name evidence="2" type="ORF">LDX50_13830</name>
    <name evidence="3" type="ORF">LDX50_19550</name>
</gene>
<dbReference type="AlphaFoldDB" id="A0A9X1HMW0"/>
<dbReference type="EMBL" id="JAIXNE010000004">
    <property type="protein sequence ID" value="MCA6077086.1"/>
    <property type="molecule type" value="Genomic_DNA"/>
</dbReference>
<sequence>MFRDLFVKYRTNAQLKRNNAFRGSVLYEDAKNVGILYTAEDLTKHDIIKDLAKKFESDGKKVSVMSFLPKDVQNFEFRYNFFTDKEIGFFGNVNSEDVHTFVNKPFNYLLYVDFEGDPIMRYLLSMSRAQCRVGFFEEINRPFCDLMVAPQQPNYKSLAHEMYKYTKVLS</sequence>
<proteinExistence type="predicted"/>
<evidence type="ECO:0000313" key="3">
    <source>
        <dbReference type="EMBL" id="MCA6077086.1"/>
    </source>
</evidence>
<accession>A0A9X1HMW0</accession>
<comment type="caution">
    <text evidence="1">The sequence shown here is derived from an EMBL/GenBank/DDBJ whole genome shotgun (WGS) entry which is preliminary data.</text>
</comment>
<evidence type="ECO:0000313" key="1">
    <source>
        <dbReference type="EMBL" id="MCA6074781.1"/>
    </source>
</evidence>
<keyword evidence="4" id="KW-1185">Reference proteome</keyword>
<reference evidence="1" key="1">
    <citation type="submission" date="2021-09" db="EMBL/GenBank/DDBJ databases">
        <title>Fulvivirga sp. isolated from coastal sediment.</title>
        <authorList>
            <person name="Yu H."/>
        </authorList>
    </citation>
    <scope>NUCLEOTIDE SEQUENCE</scope>
    <source>
        <strain evidence="1">1062</strain>
    </source>
</reference>
<name>A0A9X1HMW0_9BACT</name>
<dbReference type="InterPro" id="IPR054207">
    <property type="entry name" value="DUF6913"/>
</dbReference>
<dbReference type="RefSeq" id="WP_225697894.1">
    <property type="nucleotide sequence ID" value="NZ_JAIXNE010000002.1"/>
</dbReference>
<evidence type="ECO:0000313" key="2">
    <source>
        <dbReference type="EMBL" id="MCA6075958.1"/>
    </source>
</evidence>
<evidence type="ECO:0000313" key="4">
    <source>
        <dbReference type="Proteomes" id="UP001139409"/>
    </source>
</evidence>
<dbReference type="Proteomes" id="UP001139409">
    <property type="component" value="Unassembled WGS sequence"/>
</dbReference>
<dbReference type="EMBL" id="JAIXNE010000002">
    <property type="protein sequence ID" value="MCA6074781.1"/>
    <property type="molecule type" value="Genomic_DNA"/>
</dbReference>
<dbReference type="EMBL" id="JAIXNE010000003">
    <property type="protein sequence ID" value="MCA6075958.1"/>
    <property type="molecule type" value="Genomic_DNA"/>
</dbReference>
<organism evidence="1 4">
    <name type="scientific">Fulvivirga sedimenti</name>
    <dbReference type="NCBI Taxonomy" id="2879465"/>
    <lineage>
        <taxon>Bacteria</taxon>
        <taxon>Pseudomonadati</taxon>
        <taxon>Bacteroidota</taxon>
        <taxon>Cytophagia</taxon>
        <taxon>Cytophagales</taxon>
        <taxon>Fulvivirgaceae</taxon>
        <taxon>Fulvivirga</taxon>
    </lineage>
</organism>